<dbReference type="EMBL" id="OZ037946">
    <property type="protein sequence ID" value="CAL1703400.1"/>
    <property type="molecule type" value="Genomic_DNA"/>
</dbReference>
<keyword evidence="2" id="KW-0812">Transmembrane</keyword>
<keyword evidence="2" id="KW-1133">Transmembrane helix</keyword>
<sequence length="244" mass="23775">MHFTAAFTALALATLAAAQNQTVQVQVGATATSPGGVFQFIPPTITATNGSVITFVFNGAPGNHTVTQSTFDNPCAQAQGGFDSGYIQIPAGTTQDFPTWNLTIENDQTPLWFYCAQTVPGPHCFSGMVGAINPPTTGGRTFQAFQSAAQAAGSSAFSGTPTPALSGAGAVATAAPGPFSGSITGFAIPTSGAGASSGSSGATSSTGSAPAPTTTGGGNNSGAITIAANGMAAFLAIIAGAALM</sequence>
<dbReference type="InterPro" id="IPR008972">
    <property type="entry name" value="Cupredoxin"/>
</dbReference>
<feature type="chain" id="PRO_5047475620" description="Extracellular serine-rich protein" evidence="3">
    <location>
        <begin position="19"/>
        <end position="244"/>
    </location>
</feature>
<feature type="compositionally biased region" description="Low complexity" evidence="1">
    <location>
        <begin position="194"/>
        <end position="214"/>
    </location>
</feature>
<keyword evidence="5" id="KW-1185">Reference proteome</keyword>
<feature type="signal peptide" evidence="3">
    <location>
        <begin position="1"/>
        <end position="18"/>
    </location>
</feature>
<accession>A0ABP1D6A1</accession>
<gene>
    <name evidence="4" type="ORF">GFSPODELE1_LOCUS4554</name>
</gene>
<feature type="transmembrane region" description="Helical" evidence="2">
    <location>
        <begin position="222"/>
        <end position="243"/>
    </location>
</feature>
<keyword evidence="2" id="KW-0472">Membrane</keyword>
<organism evidence="4 5">
    <name type="scientific">Somion occarium</name>
    <dbReference type="NCBI Taxonomy" id="3059160"/>
    <lineage>
        <taxon>Eukaryota</taxon>
        <taxon>Fungi</taxon>
        <taxon>Dikarya</taxon>
        <taxon>Basidiomycota</taxon>
        <taxon>Agaricomycotina</taxon>
        <taxon>Agaricomycetes</taxon>
        <taxon>Polyporales</taxon>
        <taxon>Cerrenaceae</taxon>
        <taxon>Somion</taxon>
    </lineage>
</organism>
<dbReference type="Gene3D" id="2.60.40.420">
    <property type="entry name" value="Cupredoxins - blue copper proteins"/>
    <property type="match status" value="1"/>
</dbReference>
<feature type="region of interest" description="Disordered" evidence="1">
    <location>
        <begin position="194"/>
        <end position="218"/>
    </location>
</feature>
<keyword evidence="3" id="KW-0732">Signal</keyword>
<evidence type="ECO:0000256" key="3">
    <source>
        <dbReference type="SAM" id="SignalP"/>
    </source>
</evidence>
<dbReference type="SUPFAM" id="SSF49503">
    <property type="entry name" value="Cupredoxins"/>
    <property type="match status" value="1"/>
</dbReference>
<dbReference type="PANTHER" id="PTHR34883:SF15">
    <property type="entry name" value="EXTRACELLULAR SERINE-RICH PROTEIN"/>
    <property type="match status" value="1"/>
</dbReference>
<protein>
    <recommendedName>
        <fullName evidence="6">Extracellular serine-rich protein</fullName>
    </recommendedName>
</protein>
<proteinExistence type="predicted"/>
<evidence type="ECO:0000313" key="4">
    <source>
        <dbReference type="EMBL" id="CAL1703400.1"/>
    </source>
</evidence>
<evidence type="ECO:0008006" key="6">
    <source>
        <dbReference type="Google" id="ProtNLM"/>
    </source>
</evidence>
<evidence type="ECO:0000256" key="1">
    <source>
        <dbReference type="SAM" id="MobiDB-lite"/>
    </source>
</evidence>
<dbReference type="Proteomes" id="UP001497453">
    <property type="component" value="Chromosome 3"/>
</dbReference>
<dbReference type="PANTHER" id="PTHR34883">
    <property type="entry name" value="SERINE-RICH PROTEIN, PUTATIVE-RELATED-RELATED"/>
    <property type="match status" value="1"/>
</dbReference>
<evidence type="ECO:0000313" key="5">
    <source>
        <dbReference type="Proteomes" id="UP001497453"/>
    </source>
</evidence>
<dbReference type="InterPro" id="IPR052953">
    <property type="entry name" value="Ser-rich/MCO-related"/>
</dbReference>
<reference evidence="5" key="1">
    <citation type="submission" date="2024-04" db="EMBL/GenBank/DDBJ databases">
        <authorList>
            <person name="Shaw F."/>
            <person name="Minotto A."/>
        </authorList>
    </citation>
    <scope>NUCLEOTIDE SEQUENCE [LARGE SCALE GENOMIC DNA]</scope>
</reference>
<dbReference type="CDD" id="cd00920">
    <property type="entry name" value="Cupredoxin"/>
    <property type="match status" value="1"/>
</dbReference>
<evidence type="ECO:0000256" key="2">
    <source>
        <dbReference type="SAM" id="Phobius"/>
    </source>
</evidence>
<name>A0ABP1D6A1_9APHY</name>